<accession>A0AA40B2R6</accession>
<organism evidence="2 3">
    <name type="scientific">Apiosordaria backusii</name>
    <dbReference type="NCBI Taxonomy" id="314023"/>
    <lineage>
        <taxon>Eukaryota</taxon>
        <taxon>Fungi</taxon>
        <taxon>Dikarya</taxon>
        <taxon>Ascomycota</taxon>
        <taxon>Pezizomycotina</taxon>
        <taxon>Sordariomycetes</taxon>
        <taxon>Sordariomycetidae</taxon>
        <taxon>Sordariales</taxon>
        <taxon>Lasiosphaeriaceae</taxon>
        <taxon>Apiosordaria</taxon>
    </lineage>
</organism>
<feature type="compositionally biased region" description="Polar residues" evidence="1">
    <location>
        <begin position="37"/>
        <end position="53"/>
    </location>
</feature>
<evidence type="ECO:0000256" key="1">
    <source>
        <dbReference type="SAM" id="MobiDB-lite"/>
    </source>
</evidence>
<protein>
    <submittedName>
        <fullName evidence="2">Uncharacterized protein</fullName>
    </submittedName>
</protein>
<comment type="caution">
    <text evidence="2">The sequence shown here is derived from an EMBL/GenBank/DDBJ whole genome shotgun (WGS) entry which is preliminary data.</text>
</comment>
<evidence type="ECO:0000313" key="3">
    <source>
        <dbReference type="Proteomes" id="UP001172159"/>
    </source>
</evidence>
<evidence type="ECO:0000313" key="2">
    <source>
        <dbReference type="EMBL" id="KAK0726539.1"/>
    </source>
</evidence>
<dbReference type="Proteomes" id="UP001172159">
    <property type="component" value="Unassembled WGS sequence"/>
</dbReference>
<feature type="region of interest" description="Disordered" evidence="1">
    <location>
        <begin position="131"/>
        <end position="159"/>
    </location>
</feature>
<feature type="region of interest" description="Disordered" evidence="1">
    <location>
        <begin position="1"/>
        <end position="53"/>
    </location>
</feature>
<reference evidence="2" key="1">
    <citation type="submission" date="2023-06" db="EMBL/GenBank/DDBJ databases">
        <title>Genome-scale phylogeny and comparative genomics of the fungal order Sordariales.</title>
        <authorList>
            <consortium name="Lawrence Berkeley National Laboratory"/>
            <person name="Hensen N."/>
            <person name="Bonometti L."/>
            <person name="Westerberg I."/>
            <person name="Brannstrom I.O."/>
            <person name="Guillou S."/>
            <person name="Cros-Aarteil S."/>
            <person name="Calhoun S."/>
            <person name="Haridas S."/>
            <person name="Kuo A."/>
            <person name="Mondo S."/>
            <person name="Pangilinan J."/>
            <person name="Riley R."/>
            <person name="Labutti K."/>
            <person name="Andreopoulos B."/>
            <person name="Lipzen A."/>
            <person name="Chen C."/>
            <person name="Yanf M."/>
            <person name="Daum C."/>
            <person name="Ng V."/>
            <person name="Clum A."/>
            <person name="Steindorff A."/>
            <person name="Ohm R."/>
            <person name="Martin F."/>
            <person name="Silar P."/>
            <person name="Natvig D."/>
            <person name="Lalanne C."/>
            <person name="Gautier V."/>
            <person name="Ament-Velasquez S.L."/>
            <person name="Kruys A."/>
            <person name="Hutchinson M.I."/>
            <person name="Powell A.J."/>
            <person name="Barry K."/>
            <person name="Miller A.N."/>
            <person name="Grigoriev I.V."/>
            <person name="Debuchy R."/>
            <person name="Gladieux P."/>
            <person name="Thoren M.H."/>
            <person name="Johannesson H."/>
        </authorList>
    </citation>
    <scope>NUCLEOTIDE SEQUENCE</scope>
    <source>
        <strain evidence="2">CBS 540.89</strain>
    </source>
</reference>
<dbReference type="AlphaFoldDB" id="A0AA40B2R6"/>
<sequence length="245" mass="25548">MSYANNNASSSNSRSRQQQQQPPIAYSNFGTAGGNVASYNTGNHAQANPGTHSFSGYGSGVGYAQPIPHSSQAALTSQFADSARSQVDYARTHNGRPGSSTARQQYPNIPANIQMPGAAATYVAPGTVYGGPGNSDPRNGNVMYASTSLKGNPPGPTTNNHARVAPGLNGAIPPNHDKKKKCAEPAVFSNYMYDHPGTQAQNMGGSVYPITTNGNTYLPPCGHRDPSVKPGCRHCVAAIAATSRR</sequence>
<keyword evidence="3" id="KW-1185">Reference proteome</keyword>
<gene>
    <name evidence="2" type="ORF">B0T21DRAFT_453150</name>
</gene>
<feature type="region of interest" description="Disordered" evidence="1">
    <location>
        <begin position="85"/>
        <end position="105"/>
    </location>
</feature>
<name>A0AA40B2R6_9PEZI</name>
<feature type="compositionally biased region" description="Low complexity" evidence="1">
    <location>
        <begin position="1"/>
        <end position="21"/>
    </location>
</feature>
<proteinExistence type="predicted"/>
<dbReference type="EMBL" id="JAUKTV010000010">
    <property type="protein sequence ID" value="KAK0726539.1"/>
    <property type="molecule type" value="Genomic_DNA"/>
</dbReference>